<keyword evidence="3" id="KW-0285">Flavoprotein</keyword>
<keyword evidence="8" id="KW-1185">Reference proteome</keyword>
<accession>A0A1H6MDT8</accession>
<evidence type="ECO:0000256" key="2">
    <source>
        <dbReference type="ARBA" id="ARBA00007118"/>
    </source>
</evidence>
<feature type="domain" description="Nitroreductase" evidence="6">
    <location>
        <begin position="7"/>
        <end position="184"/>
    </location>
</feature>
<evidence type="ECO:0000256" key="5">
    <source>
        <dbReference type="ARBA" id="ARBA00023002"/>
    </source>
</evidence>
<name>A0A1H6MDT8_9FLAO</name>
<evidence type="ECO:0000259" key="6">
    <source>
        <dbReference type="Pfam" id="PF00881"/>
    </source>
</evidence>
<gene>
    <name evidence="7" type="ORF">SAMN02927937_02630</name>
</gene>
<dbReference type="EMBL" id="FNXE01000052">
    <property type="protein sequence ID" value="SEH99703.1"/>
    <property type="molecule type" value="Genomic_DNA"/>
</dbReference>
<sequence>MDLHKNLKWRYTVKKYSDKKVEQYKVDKIIEAINLSATSTGLQPFRVYVIENKEVQKVLREGSFNSQIEEASHLLVFASFENITQEHIDDYMNLIAKERNMSVSELTDFQKALEFYFLQKHTPEENAIWAAKQSYIGLGTALIAAAELQVDSTPMEGFDPVKFDEVLKLKEKGLKSVVLLALGYRDAPNDWNVNLKKVRLPKEEFVVELK</sequence>
<dbReference type="Pfam" id="PF00881">
    <property type="entry name" value="Nitroreductase"/>
    <property type="match status" value="1"/>
</dbReference>
<dbReference type="STRING" id="1159016.SAMN02927937_02630"/>
<evidence type="ECO:0000256" key="3">
    <source>
        <dbReference type="ARBA" id="ARBA00022630"/>
    </source>
</evidence>
<keyword evidence="5" id="KW-0560">Oxidoreductase</keyword>
<organism evidence="7 8">
    <name type="scientific">Paenimyroides marinum</name>
    <dbReference type="NCBI Taxonomy" id="1159016"/>
    <lineage>
        <taxon>Bacteria</taxon>
        <taxon>Pseudomonadati</taxon>
        <taxon>Bacteroidota</taxon>
        <taxon>Flavobacteriia</taxon>
        <taxon>Flavobacteriales</taxon>
        <taxon>Flavobacteriaceae</taxon>
        <taxon>Paenimyroides</taxon>
    </lineage>
</organism>
<dbReference type="InterPro" id="IPR000415">
    <property type="entry name" value="Nitroreductase-like"/>
</dbReference>
<dbReference type="Proteomes" id="UP000199634">
    <property type="component" value="Unassembled WGS sequence"/>
</dbReference>
<dbReference type="SUPFAM" id="SSF55469">
    <property type="entry name" value="FMN-dependent nitroreductase-like"/>
    <property type="match status" value="1"/>
</dbReference>
<protein>
    <submittedName>
        <fullName evidence="7">Nitroreductase</fullName>
    </submittedName>
</protein>
<dbReference type="GO" id="GO:0016491">
    <property type="term" value="F:oxidoreductase activity"/>
    <property type="evidence" value="ECO:0007669"/>
    <property type="project" value="UniProtKB-KW"/>
</dbReference>
<dbReference type="RefSeq" id="WP_091102051.1">
    <property type="nucleotide sequence ID" value="NZ_FNXE01000052.1"/>
</dbReference>
<reference evidence="7 8" key="1">
    <citation type="submission" date="2016-10" db="EMBL/GenBank/DDBJ databases">
        <authorList>
            <person name="de Groot N.N."/>
        </authorList>
    </citation>
    <scope>NUCLEOTIDE SEQUENCE [LARGE SCALE GENOMIC DNA]</scope>
    <source>
        <strain evidence="7 8">CGMCC 1.10825</strain>
    </source>
</reference>
<dbReference type="PANTHER" id="PTHR43673:SF2">
    <property type="entry name" value="NITROREDUCTASE"/>
    <property type="match status" value="1"/>
</dbReference>
<dbReference type="PANTHER" id="PTHR43673">
    <property type="entry name" value="NAD(P)H NITROREDUCTASE YDGI-RELATED"/>
    <property type="match status" value="1"/>
</dbReference>
<proteinExistence type="inferred from homology"/>
<comment type="cofactor">
    <cofactor evidence="1">
        <name>FMN</name>
        <dbReference type="ChEBI" id="CHEBI:58210"/>
    </cofactor>
</comment>
<dbReference type="InterPro" id="IPR029479">
    <property type="entry name" value="Nitroreductase"/>
</dbReference>
<comment type="similarity">
    <text evidence="2">Belongs to the nitroreductase family.</text>
</comment>
<keyword evidence="4" id="KW-0288">FMN</keyword>
<dbReference type="Gene3D" id="3.40.109.10">
    <property type="entry name" value="NADH Oxidase"/>
    <property type="match status" value="1"/>
</dbReference>
<dbReference type="OrthoDB" id="9809288at2"/>
<evidence type="ECO:0000256" key="1">
    <source>
        <dbReference type="ARBA" id="ARBA00001917"/>
    </source>
</evidence>
<evidence type="ECO:0000313" key="8">
    <source>
        <dbReference type="Proteomes" id="UP000199634"/>
    </source>
</evidence>
<dbReference type="AlphaFoldDB" id="A0A1H6MDT8"/>
<evidence type="ECO:0000256" key="4">
    <source>
        <dbReference type="ARBA" id="ARBA00022643"/>
    </source>
</evidence>
<evidence type="ECO:0000313" key="7">
    <source>
        <dbReference type="EMBL" id="SEH99703.1"/>
    </source>
</evidence>